<dbReference type="EC" id="2.4.-.-" evidence="2"/>
<dbReference type="GO" id="GO:0016757">
    <property type="term" value="F:glycosyltransferase activity"/>
    <property type="evidence" value="ECO:0007669"/>
    <property type="project" value="UniProtKB-KW"/>
</dbReference>
<dbReference type="SUPFAM" id="SSF53448">
    <property type="entry name" value="Nucleotide-diphospho-sugar transferases"/>
    <property type="match status" value="1"/>
</dbReference>
<dbReference type="InterPro" id="IPR001173">
    <property type="entry name" value="Glyco_trans_2-like"/>
</dbReference>
<dbReference type="CDD" id="cd00761">
    <property type="entry name" value="Glyco_tranf_GTA_type"/>
    <property type="match status" value="1"/>
</dbReference>
<reference evidence="3" key="1">
    <citation type="journal article" date="2019" name="Int. J. Syst. Evol. Microbiol.">
        <title>The Global Catalogue of Microorganisms (GCM) 10K type strain sequencing project: providing services to taxonomists for standard genome sequencing and annotation.</title>
        <authorList>
            <consortium name="The Broad Institute Genomics Platform"/>
            <consortium name="The Broad Institute Genome Sequencing Center for Infectious Disease"/>
            <person name="Wu L."/>
            <person name="Ma J."/>
        </authorList>
    </citation>
    <scope>NUCLEOTIDE SEQUENCE [LARGE SCALE GENOMIC DNA]</scope>
    <source>
        <strain evidence="3">CGMCC 4.7608</strain>
    </source>
</reference>
<dbReference type="InterPro" id="IPR050834">
    <property type="entry name" value="Glycosyltransf_2"/>
</dbReference>
<dbReference type="Gene3D" id="3.90.550.10">
    <property type="entry name" value="Spore Coat Polysaccharide Biosynthesis Protein SpsA, Chain A"/>
    <property type="match status" value="1"/>
</dbReference>
<dbReference type="Pfam" id="PF00535">
    <property type="entry name" value="Glycos_transf_2"/>
    <property type="match status" value="1"/>
</dbReference>
<keyword evidence="2" id="KW-0808">Transferase</keyword>
<sequence length="304" mass="33690">MSRTALILPVRNAGRHLDRLLPALAAQSLRPDEWLVLDSESSDDSKARLLAAGASVVSVRAADFNHGGTRRLASELCRAEVLIYLTQDAIPADPDALRRLRDAVLAEDDIGVAYGRQLPQPDAGLLGAHARRFNYPPLSRTKRLADAAELGIKTCFSSDSFAAYRHAALKAVGGFPADVIGTEDAHVAGRLLLAGWAVRYEADARVHHSHDYGLLEEMRRYFDIGVFYGRERWIAQHFGRAGGEGRRFLRSELAAVRGAGQPWRQPEVLLRSALKLTGYRLGHAERWLPPALKRRLSLFPGYWK</sequence>
<dbReference type="PANTHER" id="PTHR43685:SF13">
    <property type="entry name" value="O ANTIGEN BIOSYNTHESIS RHAMNOSYLTRANSFERASE RFBN"/>
    <property type="match status" value="1"/>
</dbReference>
<dbReference type="PANTHER" id="PTHR43685">
    <property type="entry name" value="GLYCOSYLTRANSFERASE"/>
    <property type="match status" value="1"/>
</dbReference>
<evidence type="ECO:0000259" key="1">
    <source>
        <dbReference type="Pfam" id="PF00535"/>
    </source>
</evidence>
<dbReference type="EMBL" id="JBHSEK010000018">
    <property type="protein sequence ID" value="MFC4491912.1"/>
    <property type="molecule type" value="Genomic_DNA"/>
</dbReference>
<feature type="domain" description="Glycosyltransferase 2-like" evidence="1">
    <location>
        <begin position="6"/>
        <end position="172"/>
    </location>
</feature>
<dbReference type="InterPro" id="IPR029044">
    <property type="entry name" value="Nucleotide-diphossugar_trans"/>
</dbReference>
<dbReference type="Proteomes" id="UP001595999">
    <property type="component" value="Unassembled WGS sequence"/>
</dbReference>
<name>A0ABV8ZXJ8_9NEIS</name>
<protein>
    <submittedName>
        <fullName evidence="2">Glycosyltransferase family 2 protein</fullName>
        <ecNumber evidence="2">2.4.-.-</ecNumber>
    </submittedName>
</protein>
<keyword evidence="2" id="KW-0328">Glycosyltransferase</keyword>
<gene>
    <name evidence="2" type="ORF">ACFO0R_20055</name>
</gene>
<proteinExistence type="predicted"/>
<organism evidence="2 3">
    <name type="scientific">Chromobacterium aquaticum</name>
    <dbReference type="NCBI Taxonomy" id="467180"/>
    <lineage>
        <taxon>Bacteria</taxon>
        <taxon>Pseudomonadati</taxon>
        <taxon>Pseudomonadota</taxon>
        <taxon>Betaproteobacteria</taxon>
        <taxon>Neisseriales</taxon>
        <taxon>Chromobacteriaceae</taxon>
        <taxon>Chromobacterium</taxon>
    </lineage>
</organism>
<keyword evidence="3" id="KW-1185">Reference proteome</keyword>
<accession>A0ABV8ZXJ8</accession>
<comment type="caution">
    <text evidence="2">The sequence shown here is derived from an EMBL/GenBank/DDBJ whole genome shotgun (WGS) entry which is preliminary data.</text>
</comment>
<evidence type="ECO:0000313" key="3">
    <source>
        <dbReference type="Proteomes" id="UP001595999"/>
    </source>
</evidence>
<evidence type="ECO:0000313" key="2">
    <source>
        <dbReference type="EMBL" id="MFC4491912.1"/>
    </source>
</evidence>
<dbReference type="RefSeq" id="WP_231465589.1">
    <property type="nucleotide sequence ID" value="NZ_JAJOHW010000237.1"/>
</dbReference>